<sequence length="81" mass="9211">MTKLKDLPDHISLSGVKFYDPETGTTGYWVSQWGYENGKAGVFYKTDMKSTRVFPLFLDDLKEALEFDVVEEVADGQGRNK</sequence>
<accession>A0A6M3XU66</accession>
<organism evidence="1">
    <name type="scientific">viral metagenome</name>
    <dbReference type="NCBI Taxonomy" id="1070528"/>
    <lineage>
        <taxon>unclassified sequences</taxon>
        <taxon>metagenomes</taxon>
        <taxon>organismal metagenomes</taxon>
    </lineage>
</organism>
<proteinExistence type="predicted"/>
<evidence type="ECO:0000313" key="1">
    <source>
        <dbReference type="EMBL" id="QJH99835.1"/>
    </source>
</evidence>
<gene>
    <name evidence="1" type="ORF">TM448B01698_0013</name>
</gene>
<protein>
    <submittedName>
        <fullName evidence="1">Uncharacterized protein</fullName>
    </submittedName>
</protein>
<dbReference type="EMBL" id="MT144811">
    <property type="protein sequence ID" value="QJH99835.1"/>
    <property type="molecule type" value="Genomic_DNA"/>
</dbReference>
<reference evidence="1" key="1">
    <citation type="submission" date="2020-03" db="EMBL/GenBank/DDBJ databases">
        <title>The deep terrestrial virosphere.</title>
        <authorList>
            <person name="Holmfeldt K."/>
            <person name="Nilsson E."/>
            <person name="Simone D."/>
            <person name="Lopez-Fernandez M."/>
            <person name="Wu X."/>
            <person name="de Brujin I."/>
            <person name="Lundin D."/>
            <person name="Andersson A."/>
            <person name="Bertilsson S."/>
            <person name="Dopson M."/>
        </authorList>
    </citation>
    <scope>NUCLEOTIDE SEQUENCE</scope>
    <source>
        <strain evidence="1">TM448B01698</strain>
    </source>
</reference>
<name>A0A6M3XU66_9ZZZZ</name>
<dbReference type="AlphaFoldDB" id="A0A6M3XU66"/>